<protein>
    <submittedName>
        <fullName evidence="2">31-O-demethyl-FK506 methyltransferase FkbM</fullName>
    </submittedName>
</protein>
<feature type="domain" description="Methyltransferase FkbM" evidence="1">
    <location>
        <begin position="1"/>
        <end position="51"/>
    </location>
</feature>
<sequence length="76" mass="9037">MKIDVEGAEFEVVKSIKPAQFPMIQQLSIEVHDIDNRVEHLATYLRELGYLIQINRNPLYEKLDWNQYMIYAKRAV</sequence>
<organism evidence="2 3">
    <name type="scientific">Legionella parisiensis</name>
    <dbReference type="NCBI Taxonomy" id="45071"/>
    <lineage>
        <taxon>Bacteria</taxon>
        <taxon>Pseudomonadati</taxon>
        <taxon>Pseudomonadota</taxon>
        <taxon>Gammaproteobacteria</taxon>
        <taxon>Legionellales</taxon>
        <taxon>Legionellaceae</taxon>
        <taxon>Legionella</taxon>
    </lineage>
</organism>
<dbReference type="Pfam" id="PF05050">
    <property type="entry name" value="Methyltransf_21"/>
    <property type="match status" value="1"/>
</dbReference>
<dbReference type="GO" id="GO:0032259">
    <property type="term" value="P:methylation"/>
    <property type="evidence" value="ECO:0007669"/>
    <property type="project" value="UniProtKB-KW"/>
</dbReference>
<gene>
    <name evidence="2" type="primary">fkbM_2</name>
    <name evidence="2" type="ORF">lpari_02978</name>
</gene>
<proteinExistence type="predicted"/>
<evidence type="ECO:0000259" key="1">
    <source>
        <dbReference type="Pfam" id="PF05050"/>
    </source>
</evidence>
<keyword evidence="3" id="KW-1185">Reference proteome</keyword>
<dbReference type="InterPro" id="IPR006342">
    <property type="entry name" value="FkbM_mtfrase"/>
</dbReference>
<keyword evidence="2" id="KW-0808">Transferase</keyword>
<name>A0A1E5JNF3_9GAMM</name>
<dbReference type="RefSeq" id="WP_240489513.1">
    <property type="nucleotide sequence ID" value="NZ_LSOG01000079.1"/>
</dbReference>
<reference evidence="2 3" key="1">
    <citation type="submission" date="2016-02" db="EMBL/GenBank/DDBJ databases">
        <title>Secondary metabolites in Legionella.</title>
        <authorList>
            <person name="Tobias N.J."/>
            <person name="Bode H.B."/>
        </authorList>
    </citation>
    <scope>NUCLEOTIDE SEQUENCE [LARGE SCALE GENOMIC DNA]</scope>
    <source>
        <strain evidence="2 3">DSM 19216</strain>
    </source>
</reference>
<comment type="caution">
    <text evidence="2">The sequence shown here is derived from an EMBL/GenBank/DDBJ whole genome shotgun (WGS) entry which is preliminary data.</text>
</comment>
<dbReference type="Proteomes" id="UP000095229">
    <property type="component" value="Unassembled WGS sequence"/>
</dbReference>
<accession>A0A1E5JNF3</accession>
<evidence type="ECO:0000313" key="3">
    <source>
        <dbReference type="Proteomes" id="UP000095229"/>
    </source>
</evidence>
<evidence type="ECO:0000313" key="2">
    <source>
        <dbReference type="EMBL" id="OEH46042.1"/>
    </source>
</evidence>
<dbReference type="GO" id="GO:0008168">
    <property type="term" value="F:methyltransferase activity"/>
    <property type="evidence" value="ECO:0007669"/>
    <property type="project" value="UniProtKB-KW"/>
</dbReference>
<keyword evidence="2" id="KW-0489">Methyltransferase</keyword>
<dbReference type="PATRIC" id="fig|45071.7.peg.3181"/>
<dbReference type="AlphaFoldDB" id="A0A1E5JNF3"/>
<dbReference type="EMBL" id="LSOG01000079">
    <property type="protein sequence ID" value="OEH46042.1"/>
    <property type="molecule type" value="Genomic_DNA"/>
</dbReference>